<dbReference type="InterPro" id="IPR003121">
    <property type="entry name" value="SWIB_MDM2_domain"/>
</dbReference>
<dbReference type="PANTHER" id="PTHR46851">
    <property type="entry name" value="OS01G0884500 PROTEIN"/>
    <property type="match status" value="1"/>
</dbReference>
<dbReference type="Pfam" id="PF03126">
    <property type="entry name" value="Plus-3"/>
    <property type="match status" value="1"/>
</dbReference>
<dbReference type="Pfam" id="PF02213">
    <property type="entry name" value="GYF"/>
    <property type="match status" value="1"/>
</dbReference>
<evidence type="ECO:0000259" key="4">
    <source>
        <dbReference type="PROSITE" id="PS51925"/>
    </source>
</evidence>
<dbReference type="SMART" id="SM00444">
    <property type="entry name" value="GYF"/>
    <property type="match status" value="1"/>
</dbReference>
<sequence length="861" mass="98144">MCISYFNLGSQFVHLCWLAGERMNDMSSIWFIIFDPIVANRYLPPHFNICLVMLSRNCPKAYHLRCLDKKHGFLTTPDDQFVCDWHICFNCRQSSHIRCLCCPISVCHDCLGKVGFLDLRMQQKGFCTSCLNKAIFIEKNADPDSRWVQRDFSNAEIYDILFKDYWEDVKDREHLKLVYLEEAHVILIRKLDCNRANSEKFPNEGHKSDANIFAENAPIEKTIPFDSNRKQNKVNRSLKKKNKSNKKTYIGWGSEELIDFLSGFGKDTSKSLYEAEIVGIIMGHVKKEKLFNDNKKNSFSCDSKLYPLFRRKKVRCKRIRRFLANHLAANVISEDENSDGSEDDDVPITKKKPRFDGSEDDDVPIMKKKPRNAVELKISKRVSEKNNRCFASLNENNIKLIYLRRSLVINLLNHLDTFDQKVVGCFVRVKNAPRVHMYEKPKMPYQLGLVTGIKKSSEEYRINDTCTNILLCVTGLWDDVRISMLSDEDFLEEECNDLVSLVKKGLLERHTIAALEEKVATVHKDIVNHWIDRELVRLERAIDRAHIKGWRQEFEDLMQQQKLLSTEAERMRRLEEIPEIIADTEQEGNETELEVAASNSSQENRGNTSTSLPPLPLGAKQQVANALSDIQGEPPKGKESDSASCFMDATENSKGNTAFLPSLSPGAKQQVEYSLNGHQEEPPKAENVLKCLREEKPTKDGSSTEAMGIAKDESEYTRCKNGGANIEEAINLDSDEDEDLHIVEHRTEGNKSHALRAMNGGHLYMQQPKSGSLIALHAQGAMNGDLHLEQHGAAVHAAMNAVSPLTPLWNYVDPQGHTRGPFPLSCLFRWSGFFAKDFKVWRTGETAEQAILLTDAFLMYL</sequence>
<feature type="compositionally biased region" description="Acidic residues" evidence="1">
    <location>
        <begin position="334"/>
        <end position="346"/>
    </location>
</feature>
<dbReference type="InterPro" id="IPR035445">
    <property type="entry name" value="GYF-like_dom_sf"/>
</dbReference>
<dbReference type="PROSITE" id="PS51925">
    <property type="entry name" value="SWIB_MDM2"/>
    <property type="match status" value="1"/>
</dbReference>
<dbReference type="SMART" id="SM00719">
    <property type="entry name" value="Plus3"/>
    <property type="match status" value="1"/>
</dbReference>
<dbReference type="EMBL" id="CM003534">
    <property type="protein sequence ID" value="RCV35900.1"/>
    <property type="molecule type" value="Genomic_DNA"/>
</dbReference>
<feature type="compositionally biased region" description="Polar residues" evidence="1">
    <location>
        <begin position="597"/>
        <end position="612"/>
    </location>
</feature>
<dbReference type="Pfam" id="PF02201">
    <property type="entry name" value="SWIB"/>
    <property type="match status" value="1"/>
</dbReference>
<feature type="region of interest" description="Disordered" evidence="1">
    <location>
        <begin position="334"/>
        <end position="363"/>
    </location>
</feature>
<feature type="domain" description="DM2" evidence="4">
    <location>
        <begin position="246"/>
        <end position="329"/>
    </location>
</feature>
<dbReference type="OrthoDB" id="1870062at2759"/>
<evidence type="ECO:0000256" key="1">
    <source>
        <dbReference type="SAM" id="MobiDB-lite"/>
    </source>
</evidence>
<dbReference type="Pfam" id="PF25980">
    <property type="entry name" value="NERD_plant"/>
    <property type="match status" value="1"/>
</dbReference>
<dbReference type="Gene3D" id="3.30.40.10">
    <property type="entry name" value="Zinc/RING finger domain, C3HC4 (zinc finger)"/>
    <property type="match status" value="1"/>
</dbReference>
<dbReference type="InterPro" id="IPR058668">
    <property type="entry name" value="NERD_dom"/>
</dbReference>
<dbReference type="PROSITE" id="PS51360">
    <property type="entry name" value="PLUS3"/>
    <property type="match status" value="1"/>
</dbReference>
<proteinExistence type="predicted"/>
<dbReference type="AlphaFoldDB" id="A0A368S244"/>
<protein>
    <recommendedName>
        <fullName evidence="6">GYF domain-containing protein</fullName>
    </recommendedName>
</protein>
<dbReference type="InterPro" id="IPR036885">
    <property type="entry name" value="SWIB_MDM2_dom_sf"/>
</dbReference>
<dbReference type="InterPro" id="IPR036128">
    <property type="entry name" value="Plus3-like_sf"/>
</dbReference>
<evidence type="ECO:0000313" key="5">
    <source>
        <dbReference type="EMBL" id="RCV35900.1"/>
    </source>
</evidence>
<dbReference type="InterPro" id="IPR004343">
    <property type="entry name" value="Plus-3_dom"/>
</dbReference>
<dbReference type="Gene3D" id="3.90.70.200">
    <property type="entry name" value="Plus-3 domain"/>
    <property type="match status" value="1"/>
</dbReference>
<dbReference type="STRING" id="4555.A0A368S244"/>
<dbReference type="SUPFAM" id="SSF55277">
    <property type="entry name" value="GYF domain"/>
    <property type="match status" value="1"/>
</dbReference>
<organism evidence="5">
    <name type="scientific">Setaria italica</name>
    <name type="common">Foxtail millet</name>
    <name type="synonym">Panicum italicum</name>
    <dbReference type="NCBI Taxonomy" id="4555"/>
    <lineage>
        <taxon>Eukaryota</taxon>
        <taxon>Viridiplantae</taxon>
        <taxon>Streptophyta</taxon>
        <taxon>Embryophyta</taxon>
        <taxon>Tracheophyta</taxon>
        <taxon>Spermatophyta</taxon>
        <taxon>Magnoliopsida</taxon>
        <taxon>Liliopsida</taxon>
        <taxon>Poales</taxon>
        <taxon>Poaceae</taxon>
        <taxon>PACMAD clade</taxon>
        <taxon>Panicoideae</taxon>
        <taxon>Panicodae</taxon>
        <taxon>Paniceae</taxon>
        <taxon>Cenchrinae</taxon>
        <taxon>Setaria</taxon>
    </lineage>
</organism>
<feature type="region of interest" description="Disordered" evidence="1">
    <location>
        <begin position="579"/>
        <end position="623"/>
    </location>
</feature>
<feature type="compositionally biased region" description="Acidic residues" evidence="1">
    <location>
        <begin position="582"/>
        <end position="593"/>
    </location>
</feature>
<evidence type="ECO:0000259" key="3">
    <source>
        <dbReference type="PROSITE" id="PS51360"/>
    </source>
</evidence>
<dbReference type="CDD" id="cd10567">
    <property type="entry name" value="SWIB-MDM2_like"/>
    <property type="match status" value="1"/>
</dbReference>
<gene>
    <name evidence="5" type="ORF">SETIT_7G276600v2</name>
</gene>
<feature type="domain" description="Plus3" evidence="3">
    <location>
        <begin position="392"/>
        <end position="527"/>
    </location>
</feature>
<dbReference type="InterPro" id="IPR003169">
    <property type="entry name" value="GYF"/>
</dbReference>
<dbReference type="Gene3D" id="1.10.245.10">
    <property type="entry name" value="SWIB/MDM2 domain"/>
    <property type="match status" value="1"/>
</dbReference>
<dbReference type="PANTHER" id="PTHR46851:SF21">
    <property type="entry name" value="OS01G0884500 PROTEIN"/>
    <property type="match status" value="1"/>
</dbReference>
<accession>A0A368S244</accession>
<feature type="domain" description="GYF" evidence="2">
    <location>
        <begin position="806"/>
        <end position="858"/>
    </location>
</feature>
<dbReference type="InterPro" id="IPR013083">
    <property type="entry name" value="Znf_RING/FYVE/PHD"/>
</dbReference>
<evidence type="ECO:0000259" key="2">
    <source>
        <dbReference type="PROSITE" id="PS50829"/>
    </source>
</evidence>
<reference evidence="5" key="2">
    <citation type="submission" date="2015-07" db="EMBL/GenBank/DDBJ databases">
        <authorList>
            <person name="Noorani M."/>
        </authorList>
    </citation>
    <scope>NUCLEOTIDE SEQUENCE</scope>
    <source>
        <strain evidence="5">Yugu1</strain>
    </source>
</reference>
<dbReference type="InterPro" id="IPR045894">
    <property type="entry name" value="At5g08430-like"/>
</dbReference>
<name>A0A368S244_SETIT</name>
<reference evidence="5" key="1">
    <citation type="journal article" date="2012" name="Nat. Biotechnol.">
        <title>Reference genome sequence of the model plant Setaria.</title>
        <authorList>
            <person name="Bennetzen J.L."/>
            <person name="Schmutz J."/>
            <person name="Wang H."/>
            <person name="Percifield R."/>
            <person name="Hawkins J."/>
            <person name="Pontaroli A.C."/>
            <person name="Estep M."/>
            <person name="Feng L."/>
            <person name="Vaughn J.N."/>
            <person name="Grimwood J."/>
            <person name="Jenkins J."/>
            <person name="Barry K."/>
            <person name="Lindquist E."/>
            <person name="Hellsten U."/>
            <person name="Deshpande S."/>
            <person name="Wang X."/>
            <person name="Wu X."/>
            <person name="Mitros T."/>
            <person name="Triplett J."/>
            <person name="Yang X."/>
            <person name="Ye C.Y."/>
            <person name="Mauro-Herrera M."/>
            <person name="Wang L."/>
            <person name="Li P."/>
            <person name="Sharma M."/>
            <person name="Sharma R."/>
            <person name="Ronald P.C."/>
            <person name="Panaud O."/>
            <person name="Kellogg E.A."/>
            <person name="Brutnell T.P."/>
            <person name="Doust A.N."/>
            <person name="Tuskan G.A."/>
            <person name="Rokhsar D."/>
            <person name="Devos K.M."/>
        </authorList>
    </citation>
    <scope>NUCLEOTIDE SEQUENCE [LARGE SCALE GENOMIC DNA]</scope>
    <source>
        <strain evidence="5">Yugu1</strain>
    </source>
</reference>
<dbReference type="SUPFAM" id="SSF159042">
    <property type="entry name" value="Plus3-like"/>
    <property type="match status" value="1"/>
</dbReference>
<dbReference type="Gene3D" id="3.30.1490.40">
    <property type="match status" value="1"/>
</dbReference>
<dbReference type="PROSITE" id="PS50829">
    <property type="entry name" value="GYF"/>
    <property type="match status" value="1"/>
</dbReference>
<evidence type="ECO:0008006" key="6">
    <source>
        <dbReference type="Google" id="ProtNLM"/>
    </source>
</evidence>
<dbReference type="SUPFAM" id="SSF47592">
    <property type="entry name" value="SWIB/MDM2 domain"/>
    <property type="match status" value="1"/>
</dbReference>
<dbReference type="GO" id="GO:0003677">
    <property type="term" value="F:DNA binding"/>
    <property type="evidence" value="ECO:0007669"/>
    <property type="project" value="InterPro"/>
</dbReference>